<dbReference type="RefSeq" id="WP_269442117.1">
    <property type="nucleotide sequence ID" value="NZ_CP097463.1"/>
</dbReference>
<dbReference type="Pfam" id="PF02585">
    <property type="entry name" value="PIG-L"/>
    <property type="match status" value="1"/>
</dbReference>
<protein>
    <submittedName>
        <fullName evidence="3">PIG-L family deacetylase</fullName>
    </submittedName>
</protein>
<feature type="compositionally biased region" description="Basic residues" evidence="2">
    <location>
        <begin position="170"/>
        <end position="179"/>
    </location>
</feature>
<sequence>MPETSLPVGQLLVVVAHPDESFGCGSTIAHAVAAGSRVSVCCATLGEAGELAPGYDLGDRTLAEVRHAELHAAAAALGATCLPPLGLLDSGFDGPIAAGTLCALPLPDLAARIGKLIVATRPDVVLTIADDDGHPDHLHLAAAIRAATAASGLPLYEWCLPNHLMRRWQRTRPRPRPTRGCRTNWPRHSSPANT</sequence>
<evidence type="ECO:0000313" key="3">
    <source>
        <dbReference type="EMBL" id="WAX55599.1"/>
    </source>
</evidence>
<dbReference type="InterPro" id="IPR003737">
    <property type="entry name" value="GlcNAc_PI_deacetylase-related"/>
</dbReference>
<gene>
    <name evidence="3" type="ORF">M6B22_13730</name>
</gene>
<organism evidence="3 4">
    <name type="scientific">Jatrophihabitans cynanchi</name>
    <dbReference type="NCBI Taxonomy" id="2944128"/>
    <lineage>
        <taxon>Bacteria</taxon>
        <taxon>Bacillati</taxon>
        <taxon>Actinomycetota</taxon>
        <taxon>Actinomycetes</taxon>
        <taxon>Jatrophihabitantales</taxon>
        <taxon>Jatrophihabitantaceae</taxon>
        <taxon>Jatrophihabitans</taxon>
    </lineage>
</organism>
<dbReference type="EMBL" id="CP097463">
    <property type="protein sequence ID" value="WAX55599.1"/>
    <property type="molecule type" value="Genomic_DNA"/>
</dbReference>
<keyword evidence="4" id="KW-1185">Reference proteome</keyword>
<dbReference type="Gene3D" id="3.40.50.10320">
    <property type="entry name" value="LmbE-like"/>
    <property type="match status" value="1"/>
</dbReference>
<dbReference type="PANTHER" id="PTHR12993:SF11">
    <property type="entry name" value="N-ACETYLGLUCOSAMINYL-PHOSPHATIDYLINOSITOL DE-N-ACETYLASE"/>
    <property type="match status" value="1"/>
</dbReference>
<proteinExistence type="predicted"/>
<accession>A0ABY7JSQ3</accession>
<evidence type="ECO:0000256" key="1">
    <source>
        <dbReference type="ARBA" id="ARBA00022833"/>
    </source>
</evidence>
<keyword evidence="1" id="KW-0862">Zinc</keyword>
<feature type="region of interest" description="Disordered" evidence="2">
    <location>
        <begin position="170"/>
        <end position="194"/>
    </location>
</feature>
<dbReference type="SUPFAM" id="SSF102588">
    <property type="entry name" value="LmbE-like"/>
    <property type="match status" value="1"/>
</dbReference>
<reference evidence="3" key="1">
    <citation type="submission" date="2022-05" db="EMBL/GenBank/DDBJ databases">
        <title>Jatrophihabitans sp. SB3-54 whole genome sequence.</title>
        <authorList>
            <person name="Suh M.K."/>
            <person name="Eom M.K."/>
            <person name="Kim J.S."/>
            <person name="Kim H.S."/>
            <person name="Do H.E."/>
            <person name="Shin Y.K."/>
            <person name="Lee J.-S."/>
        </authorList>
    </citation>
    <scope>NUCLEOTIDE SEQUENCE</scope>
    <source>
        <strain evidence="3">SB3-54</strain>
    </source>
</reference>
<dbReference type="InterPro" id="IPR024078">
    <property type="entry name" value="LmbE-like_dom_sf"/>
</dbReference>
<name>A0ABY7JSQ3_9ACTN</name>
<evidence type="ECO:0000256" key="2">
    <source>
        <dbReference type="SAM" id="MobiDB-lite"/>
    </source>
</evidence>
<dbReference type="Proteomes" id="UP001164693">
    <property type="component" value="Chromosome"/>
</dbReference>
<evidence type="ECO:0000313" key="4">
    <source>
        <dbReference type="Proteomes" id="UP001164693"/>
    </source>
</evidence>
<dbReference type="PANTHER" id="PTHR12993">
    <property type="entry name" value="N-ACETYLGLUCOSAMINYL-PHOSPHATIDYLINOSITOL DE-N-ACETYLASE-RELATED"/>
    <property type="match status" value="1"/>
</dbReference>